<proteinExistence type="predicted"/>
<evidence type="ECO:0000259" key="2">
    <source>
        <dbReference type="Pfam" id="PF14343"/>
    </source>
</evidence>
<gene>
    <name evidence="3" type="ORF">EDM57_07095</name>
</gene>
<reference evidence="3 4" key="1">
    <citation type="submission" date="2018-10" db="EMBL/GenBank/DDBJ databases">
        <title>Phylogenomics of Brevibacillus.</title>
        <authorList>
            <person name="Dunlap C."/>
        </authorList>
    </citation>
    <scope>NUCLEOTIDE SEQUENCE [LARGE SCALE GENOMIC DNA]</scope>
    <source>
        <strain evidence="3 4">DSM 100115</strain>
    </source>
</reference>
<name>A0A3M8B6P6_9BACL</name>
<dbReference type="Proteomes" id="UP000268829">
    <property type="component" value="Unassembled WGS sequence"/>
</dbReference>
<protein>
    <submittedName>
        <fullName evidence="3">Protease complex subunit PrcB family protein</fullName>
    </submittedName>
</protein>
<feature type="chain" id="PRO_5038787002" evidence="1">
    <location>
        <begin position="19"/>
        <end position="149"/>
    </location>
</feature>
<feature type="domain" description="PrcB C-terminal" evidence="2">
    <location>
        <begin position="81"/>
        <end position="137"/>
    </location>
</feature>
<organism evidence="3 4">
    <name type="scientific">Brevibacillus gelatini</name>
    <dbReference type="NCBI Taxonomy" id="1655277"/>
    <lineage>
        <taxon>Bacteria</taxon>
        <taxon>Bacillati</taxon>
        <taxon>Bacillota</taxon>
        <taxon>Bacilli</taxon>
        <taxon>Bacillales</taxon>
        <taxon>Paenibacillaceae</taxon>
        <taxon>Brevibacillus</taxon>
    </lineage>
</organism>
<dbReference type="InterPro" id="IPR025748">
    <property type="entry name" value="PrcB_C_dom"/>
</dbReference>
<feature type="signal peptide" evidence="1">
    <location>
        <begin position="1"/>
        <end position="18"/>
    </location>
</feature>
<sequence length="149" mass="15385">MMNIFPGLLLAASLCVTGASSMSLPHPTASAPAGKEVAPSAVEAVPYEAVAAPYPPAVTEALKKVRKSGGHTVVRANGKAYVVIGAGQKPTGGYRIVTDQVKRTGPHAFTVRVHVQPPAPGALKTQAISYPTLVIALPDQQAKVSVQIR</sequence>
<dbReference type="GO" id="GO:0006508">
    <property type="term" value="P:proteolysis"/>
    <property type="evidence" value="ECO:0007669"/>
    <property type="project" value="UniProtKB-KW"/>
</dbReference>
<evidence type="ECO:0000313" key="4">
    <source>
        <dbReference type="Proteomes" id="UP000268829"/>
    </source>
</evidence>
<evidence type="ECO:0000313" key="3">
    <source>
        <dbReference type="EMBL" id="RNB58485.1"/>
    </source>
</evidence>
<keyword evidence="3" id="KW-0378">Hydrolase</keyword>
<dbReference type="OrthoDB" id="2476445at2"/>
<keyword evidence="1" id="KW-0732">Signal</keyword>
<accession>A0A3M8B6P6</accession>
<keyword evidence="3" id="KW-0645">Protease</keyword>
<keyword evidence="4" id="KW-1185">Reference proteome</keyword>
<comment type="caution">
    <text evidence="3">The sequence shown here is derived from an EMBL/GenBank/DDBJ whole genome shotgun (WGS) entry which is preliminary data.</text>
</comment>
<dbReference type="GO" id="GO:0008233">
    <property type="term" value="F:peptidase activity"/>
    <property type="evidence" value="ECO:0007669"/>
    <property type="project" value="UniProtKB-KW"/>
</dbReference>
<evidence type="ECO:0000256" key="1">
    <source>
        <dbReference type="SAM" id="SignalP"/>
    </source>
</evidence>
<dbReference type="Pfam" id="PF14343">
    <property type="entry name" value="PrcB_C"/>
    <property type="match status" value="1"/>
</dbReference>
<dbReference type="EMBL" id="RHHS01000017">
    <property type="protein sequence ID" value="RNB58485.1"/>
    <property type="molecule type" value="Genomic_DNA"/>
</dbReference>
<dbReference type="AlphaFoldDB" id="A0A3M8B6P6"/>